<keyword evidence="1 2" id="KW-0812">Transmembrane</keyword>
<keyword evidence="1" id="KW-1133">Transmembrane helix</keyword>
<proteinExistence type="predicted"/>
<evidence type="ECO:0000313" key="3">
    <source>
        <dbReference type="Proteomes" id="UP000596202"/>
    </source>
</evidence>
<gene>
    <name evidence="2" type="ORF">I6I88_17600</name>
</gene>
<dbReference type="GeneID" id="93529502"/>
<dbReference type="RefSeq" id="WP_002988699.1">
    <property type="nucleotide sequence ID" value="NZ_CP068108.1"/>
</dbReference>
<name>A0A9Q6ZGQ1_MYROD</name>
<evidence type="ECO:0000256" key="1">
    <source>
        <dbReference type="SAM" id="Phobius"/>
    </source>
</evidence>
<dbReference type="InterPro" id="IPR039449">
    <property type="entry name" value="TssO"/>
</dbReference>
<dbReference type="Proteomes" id="UP000596202">
    <property type="component" value="Chromosome"/>
</dbReference>
<reference evidence="2 3" key="1">
    <citation type="submission" date="2021-01" db="EMBL/GenBank/DDBJ databases">
        <title>FDA dAtabase for Regulatory Grade micrObial Sequences (FDA-ARGOS): Supporting development and validation of Infectious Disease Dx tests.</title>
        <authorList>
            <person name="Sproer C."/>
            <person name="Gronow S."/>
            <person name="Severitt S."/>
            <person name="Schroder I."/>
            <person name="Tallon L."/>
            <person name="Sadzewicz L."/>
            <person name="Zhao X."/>
            <person name="Boylan J."/>
            <person name="Ott S."/>
            <person name="Bowen H."/>
            <person name="Vavikolanu K."/>
            <person name="Mehta A."/>
            <person name="Aluvathingal J."/>
            <person name="Nadendla S."/>
            <person name="Lowell S."/>
            <person name="Myers T."/>
            <person name="Yan Y."/>
            <person name="Sichtig H."/>
        </authorList>
    </citation>
    <scope>NUCLEOTIDE SEQUENCE [LARGE SCALE GENOMIC DNA]</scope>
    <source>
        <strain evidence="2 3">FDAARGOS_1131</strain>
    </source>
</reference>
<dbReference type="OrthoDB" id="1273486at2"/>
<dbReference type="AlphaFoldDB" id="A0A9Q6ZGQ1"/>
<accession>A0A9Q6ZGQ1</accession>
<sequence>MYLKSVNIKQIYLSISFFCINFLILIFVFFMAIYFFYESSEQQKKRMEKDLLAYKTLLNKQYTLKSKVDTVYYHMSLLNTGKVEHDLFLGQYIAKDVEEIKKLINNENVENFNGYKLLFSQLDSLLVLKDQIMDVSNQETVALRDLNECMSRFKNVYAELTDDPSRKFNKR</sequence>
<keyword evidence="1" id="KW-0472">Membrane</keyword>
<dbReference type="EMBL" id="CP068108">
    <property type="protein sequence ID" value="QQT99953.1"/>
    <property type="molecule type" value="Genomic_DNA"/>
</dbReference>
<evidence type="ECO:0000313" key="2">
    <source>
        <dbReference type="EMBL" id="QQT99953.1"/>
    </source>
</evidence>
<protein>
    <submittedName>
        <fullName evidence="2">Type VI secretion system transmembrane protein TssO</fullName>
    </submittedName>
</protein>
<dbReference type="Pfam" id="PF17561">
    <property type="entry name" value="TssO"/>
    <property type="match status" value="1"/>
</dbReference>
<organism evidence="2 3">
    <name type="scientific">Myroides odoratus</name>
    <name type="common">Flavobacterium odoratum</name>
    <dbReference type="NCBI Taxonomy" id="256"/>
    <lineage>
        <taxon>Bacteria</taxon>
        <taxon>Pseudomonadati</taxon>
        <taxon>Bacteroidota</taxon>
        <taxon>Flavobacteriia</taxon>
        <taxon>Flavobacteriales</taxon>
        <taxon>Flavobacteriaceae</taxon>
        <taxon>Myroides</taxon>
    </lineage>
</organism>
<feature type="transmembrane region" description="Helical" evidence="1">
    <location>
        <begin position="12"/>
        <end position="37"/>
    </location>
</feature>